<evidence type="ECO:0000313" key="10">
    <source>
        <dbReference type="EMBL" id="PFG34410.1"/>
    </source>
</evidence>
<dbReference type="GO" id="GO:0055085">
    <property type="term" value="P:transmembrane transport"/>
    <property type="evidence" value="ECO:0007669"/>
    <property type="project" value="InterPro"/>
</dbReference>
<keyword evidence="2 7" id="KW-0813">Transport</keyword>
<evidence type="ECO:0000256" key="7">
    <source>
        <dbReference type="RuleBase" id="RU363032"/>
    </source>
</evidence>
<feature type="transmembrane region" description="Helical" evidence="7">
    <location>
        <begin position="318"/>
        <end position="339"/>
    </location>
</feature>
<sequence length="352" mass="37365">MSTPTTTPTLRDASSTAPEAEGVAPEGTTSEAGAPEAPAAEATVSETTTSETTTSDATAADTTSSWVQRTSALRPRALRLLRRPAGSTRPSLLARIVSSVWPLVAAAAGAIGFWYLVSYVVLPEGRRFLLPPPHQVFTESVLDWSKVQPMLDALTLTAQVALTGLGIAVVLGITQAVVMSQAGWVEKFLYPYAVVLQTIPVLALVPLIGLWFGFGFTSRVIVCVIIALFPMISNTLFGLQSADAAAHDLFTLNKATRAQRLWKLQMPAAVPSIFAGLKISAGLAVIGAIVGDMFFRQGAPGIGSLLDVYRARVESENLLTAIGIASLFGVAVFAFFTVIDKAVMARWYGVRR</sequence>
<keyword evidence="11" id="KW-1185">Reference proteome</keyword>
<comment type="subcellular location">
    <subcellularLocation>
        <location evidence="1 7">Cell membrane</location>
        <topology evidence="1 7">Multi-pass membrane protein</topology>
    </subcellularLocation>
</comment>
<evidence type="ECO:0000313" key="11">
    <source>
        <dbReference type="Proteomes" id="UP000225548"/>
    </source>
</evidence>
<evidence type="ECO:0000256" key="4">
    <source>
        <dbReference type="ARBA" id="ARBA00022692"/>
    </source>
</evidence>
<dbReference type="EMBL" id="PDJG01000001">
    <property type="protein sequence ID" value="PFG34410.1"/>
    <property type="molecule type" value="Genomic_DNA"/>
</dbReference>
<protein>
    <submittedName>
        <fullName evidence="10">NitT/TauT family transport system permease protein</fullName>
    </submittedName>
</protein>
<keyword evidence="3" id="KW-1003">Cell membrane</keyword>
<comment type="similarity">
    <text evidence="7">Belongs to the binding-protein-dependent transport system permease family.</text>
</comment>
<evidence type="ECO:0000256" key="8">
    <source>
        <dbReference type="SAM" id="MobiDB-lite"/>
    </source>
</evidence>
<feature type="domain" description="ABC transmembrane type-1" evidence="9">
    <location>
        <begin position="154"/>
        <end position="337"/>
    </location>
</feature>
<dbReference type="RefSeq" id="WP_098455452.1">
    <property type="nucleotide sequence ID" value="NZ_PDJG01000001.1"/>
</dbReference>
<dbReference type="PANTHER" id="PTHR30151">
    <property type="entry name" value="ALKANE SULFONATE ABC TRANSPORTER-RELATED, MEMBRANE SUBUNIT"/>
    <property type="match status" value="1"/>
</dbReference>
<reference evidence="10 11" key="1">
    <citation type="submission" date="2017-10" db="EMBL/GenBank/DDBJ databases">
        <title>Sequencing the genomes of 1000 actinobacteria strains.</title>
        <authorList>
            <person name="Klenk H.-P."/>
        </authorList>
    </citation>
    <scope>NUCLEOTIDE SEQUENCE [LARGE SCALE GENOMIC DNA]</scope>
    <source>
        <strain evidence="10 11">DSM 18966</strain>
    </source>
</reference>
<evidence type="ECO:0000256" key="5">
    <source>
        <dbReference type="ARBA" id="ARBA00022989"/>
    </source>
</evidence>
<proteinExistence type="inferred from homology"/>
<evidence type="ECO:0000259" key="9">
    <source>
        <dbReference type="PROSITE" id="PS50928"/>
    </source>
</evidence>
<dbReference type="Gene3D" id="1.10.3720.10">
    <property type="entry name" value="MetI-like"/>
    <property type="match status" value="1"/>
</dbReference>
<dbReference type="PROSITE" id="PS50928">
    <property type="entry name" value="ABC_TM1"/>
    <property type="match status" value="1"/>
</dbReference>
<feature type="transmembrane region" description="Helical" evidence="7">
    <location>
        <begin position="153"/>
        <end position="177"/>
    </location>
</feature>
<dbReference type="GO" id="GO:0005886">
    <property type="term" value="C:plasma membrane"/>
    <property type="evidence" value="ECO:0007669"/>
    <property type="project" value="UniProtKB-SubCell"/>
</dbReference>
<feature type="compositionally biased region" description="Low complexity" evidence="8">
    <location>
        <begin position="28"/>
        <end position="65"/>
    </location>
</feature>
<dbReference type="Proteomes" id="UP000225548">
    <property type="component" value="Unassembled WGS sequence"/>
</dbReference>
<keyword evidence="5 7" id="KW-1133">Transmembrane helix</keyword>
<dbReference type="InterPro" id="IPR035906">
    <property type="entry name" value="MetI-like_sf"/>
</dbReference>
<feature type="transmembrane region" description="Helical" evidence="7">
    <location>
        <begin position="92"/>
        <end position="117"/>
    </location>
</feature>
<feature type="region of interest" description="Disordered" evidence="8">
    <location>
        <begin position="1"/>
        <end position="66"/>
    </location>
</feature>
<keyword evidence="4 7" id="KW-0812">Transmembrane</keyword>
<keyword evidence="6 7" id="KW-0472">Membrane</keyword>
<organism evidence="10 11">
    <name type="scientific">Sanguibacter antarcticus</name>
    <dbReference type="NCBI Taxonomy" id="372484"/>
    <lineage>
        <taxon>Bacteria</taxon>
        <taxon>Bacillati</taxon>
        <taxon>Actinomycetota</taxon>
        <taxon>Actinomycetes</taxon>
        <taxon>Micrococcales</taxon>
        <taxon>Sanguibacteraceae</taxon>
        <taxon>Sanguibacter</taxon>
    </lineage>
</organism>
<feature type="compositionally biased region" description="Polar residues" evidence="8">
    <location>
        <begin position="1"/>
        <end position="17"/>
    </location>
</feature>
<dbReference type="InterPro" id="IPR000515">
    <property type="entry name" value="MetI-like"/>
</dbReference>
<dbReference type="Pfam" id="PF00528">
    <property type="entry name" value="BPD_transp_1"/>
    <property type="match status" value="1"/>
</dbReference>
<feature type="transmembrane region" description="Helical" evidence="7">
    <location>
        <begin position="218"/>
        <end position="239"/>
    </location>
</feature>
<dbReference type="OrthoDB" id="3173654at2"/>
<dbReference type="CDD" id="cd06261">
    <property type="entry name" value="TM_PBP2"/>
    <property type="match status" value="1"/>
</dbReference>
<dbReference type="AlphaFoldDB" id="A0A2A9E8B8"/>
<feature type="transmembrane region" description="Helical" evidence="7">
    <location>
        <begin position="189"/>
        <end position="212"/>
    </location>
</feature>
<dbReference type="PANTHER" id="PTHR30151:SF41">
    <property type="entry name" value="ABC TRANSPORTER PERMEASE PROTEIN"/>
    <property type="match status" value="1"/>
</dbReference>
<accession>A0A2A9E8B8</accession>
<evidence type="ECO:0000256" key="3">
    <source>
        <dbReference type="ARBA" id="ARBA00022475"/>
    </source>
</evidence>
<name>A0A2A9E8B8_9MICO</name>
<evidence type="ECO:0000256" key="2">
    <source>
        <dbReference type="ARBA" id="ARBA00022448"/>
    </source>
</evidence>
<gene>
    <name evidence="10" type="ORF">ATL42_2320</name>
</gene>
<evidence type="ECO:0000256" key="1">
    <source>
        <dbReference type="ARBA" id="ARBA00004651"/>
    </source>
</evidence>
<evidence type="ECO:0000256" key="6">
    <source>
        <dbReference type="ARBA" id="ARBA00023136"/>
    </source>
</evidence>
<dbReference type="SUPFAM" id="SSF161098">
    <property type="entry name" value="MetI-like"/>
    <property type="match status" value="1"/>
</dbReference>
<comment type="caution">
    <text evidence="10">The sequence shown here is derived from an EMBL/GenBank/DDBJ whole genome shotgun (WGS) entry which is preliminary data.</text>
</comment>
<feature type="transmembrane region" description="Helical" evidence="7">
    <location>
        <begin position="268"/>
        <end position="290"/>
    </location>
</feature>